<sequence>MTSVHSLRVGIPVIGGKGWIGGVSHLEHHVKAVASLPAQERPQLFLIVSGETREGFRLYLPFAEKFDGIICFGTGFSGLADQTGLPVIDVHTWDDLFCKIDFYFPVNFNVIPDRPAASWVHDFQHKYRPDFFSPQDLAIRDELCSRVAAQSRLVYCSSRAVEQDFRKFYPESQAVTRVLPFHILPEDDWYRGDPAAIQEKYGLPDRFILCSNQFWLHKNHRRLFDAIAALRQTGLDVHLACTGMTDDFRRPQYMEELQKHISESGVSDLIHILGLVPRQDQIQLVRRSLFVVQPSLFEGLSLIVQECRSLGKTILLSDLPVHLEHEYGVYFQRENTADLASKISALLPVCLPGPDFKRETEARMQADCLAKIFARSFSDLVVESQAIFSKKQTAAAPANSGNGQEAAIIVATSLVPGGEFCNQYRAVASWLKLGCKIISVNAQEDIPLLKNKFPDIIFIEAKDNVSKYGRPYVFIHEVLAALRRQPAGICGIIPPDVCLFDEHLPGVIAREAANSLVYIGRTDIEPVEAQPAWNIPGAGCLFFPQEIIDKYPHPQEDFCLNLPWYDYWLLLAARENHITIKRFPIPLAYHILHQPRYPQELDVILAHSLEKYAPAPLELTDDTVGKYHQTLSHLLAKHFGVIPYTVG</sequence>
<dbReference type="Proteomes" id="UP000276437">
    <property type="component" value="Chromosome"/>
</dbReference>
<dbReference type="Pfam" id="PF13692">
    <property type="entry name" value="Glyco_trans_1_4"/>
    <property type="match status" value="1"/>
</dbReference>
<dbReference type="CDD" id="cd03809">
    <property type="entry name" value="GT4_MtfB-like"/>
    <property type="match status" value="1"/>
</dbReference>
<dbReference type="PANTHER" id="PTHR46401">
    <property type="entry name" value="GLYCOSYLTRANSFERASE WBBK-RELATED"/>
    <property type="match status" value="1"/>
</dbReference>
<keyword evidence="2" id="KW-1185">Reference proteome</keyword>
<dbReference type="GO" id="GO:0016757">
    <property type="term" value="F:glycosyltransferase activity"/>
    <property type="evidence" value="ECO:0007669"/>
    <property type="project" value="TreeGrafter"/>
</dbReference>
<dbReference type="OrthoDB" id="9801609at2"/>
<dbReference type="AlphaFoldDB" id="A0A348ALD4"/>
<reference evidence="1 2" key="1">
    <citation type="journal article" date="2018" name="Int. J. Syst. Evol. Microbiol.">
        <title>Methylomusa anaerophila gen. nov., sp. nov., an anaerobic methanol-utilizing bacterium isolated from a microbial fuel cell.</title>
        <authorList>
            <person name="Amano N."/>
            <person name="Yamamuro A."/>
            <person name="Miyahara M."/>
            <person name="Kouzuma A."/>
            <person name="Abe T."/>
            <person name="Watanabe K."/>
        </authorList>
    </citation>
    <scope>NUCLEOTIDE SEQUENCE [LARGE SCALE GENOMIC DNA]</scope>
    <source>
        <strain evidence="1 2">MMFC1</strain>
    </source>
</reference>
<gene>
    <name evidence="1" type="ORF">MAMMFC1_02567</name>
</gene>
<accession>A0A348ALD4</accession>
<dbReference type="RefSeq" id="WP_126308848.1">
    <property type="nucleotide sequence ID" value="NZ_AP018449.1"/>
</dbReference>
<dbReference type="KEGG" id="mana:MAMMFC1_02567"/>
<evidence type="ECO:0000313" key="1">
    <source>
        <dbReference type="EMBL" id="BBB91882.1"/>
    </source>
</evidence>
<organism evidence="1 2">
    <name type="scientific">Methylomusa anaerophila</name>
    <dbReference type="NCBI Taxonomy" id="1930071"/>
    <lineage>
        <taxon>Bacteria</taxon>
        <taxon>Bacillati</taxon>
        <taxon>Bacillota</taxon>
        <taxon>Negativicutes</taxon>
        <taxon>Selenomonadales</taxon>
        <taxon>Sporomusaceae</taxon>
        <taxon>Methylomusa</taxon>
    </lineage>
</organism>
<dbReference type="EMBL" id="AP018449">
    <property type="protein sequence ID" value="BBB91882.1"/>
    <property type="molecule type" value="Genomic_DNA"/>
</dbReference>
<dbReference type="PANTHER" id="PTHR46401:SF8">
    <property type="entry name" value="BLL6006 PROTEIN"/>
    <property type="match status" value="1"/>
</dbReference>
<protein>
    <submittedName>
        <fullName evidence="1">Glycosyl transferases group 1</fullName>
    </submittedName>
</protein>
<keyword evidence="1" id="KW-0808">Transferase</keyword>
<dbReference type="Gene3D" id="3.40.50.2000">
    <property type="entry name" value="Glycogen Phosphorylase B"/>
    <property type="match status" value="1"/>
</dbReference>
<dbReference type="SUPFAM" id="SSF53756">
    <property type="entry name" value="UDP-Glycosyltransferase/glycogen phosphorylase"/>
    <property type="match status" value="1"/>
</dbReference>
<name>A0A348ALD4_9FIRM</name>
<proteinExistence type="predicted"/>
<evidence type="ECO:0000313" key="2">
    <source>
        <dbReference type="Proteomes" id="UP000276437"/>
    </source>
</evidence>